<dbReference type="SUPFAM" id="SSF49723">
    <property type="entry name" value="Lipase/lipooxygenase domain (PLAT/LH2 domain)"/>
    <property type="match status" value="1"/>
</dbReference>
<evidence type="ECO:0000256" key="1">
    <source>
        <dbReference type="PROSITE-ProRule" id="PRU00152"/>
    </source>
</evidence>
<dbReference type="EMBL" id="UZAE01006596">
    <property type="protein sequence ID" value="VDO02147.1"/>
    <property type="molecule type" value="Genomic_DNA"/>
</dbReference>
<accession>A0A0R3TGV0</accession>
<name>A0A0R3TGV0_RODNA</name>
<dbReference type="OrthoDB" id="2121937at2759"/>
<dbReference type="InterPro" id="IPR001024">
    <property type="entry name" value="PLAT/LH2_dom"/>
</dbReference>
<dbReference type="Gene3D" id="2.60.60.20">
    <property type="entry name" value="PLAT/LH2 domain"/>
    <property type="match status" value="1"/>
</dbReference>
<dbReference type="PANTHER" id="PTHR45901:SF7">
    <property type="entry name" value="OXYGEN-REGULATED PROTEIN 1"/>
    <property type="match status" value="1"/>
</dbReference>
<dbReference type="InterPro" id="IPR036392">
    <property type="entry name" value="PLAT/LH2_dom_sf"/>
</dbReference>
<evidence type="ECO:0000259" key="2">
    <source>
        <dbReference type="PROSITE" id="PS50095"/>
    </source>
</evidence>
<dbReference type="Pfam" id="PF01477">
    <property type="entry name" value="PLAT"/>
    <property type="match status" value="1"/>
</dbReference>
<evidence type="ECO:0000313" key="4">
    <source>
        <dbReference type="Proteomes" id="UP000278807"/>
    </source>
</evidence>
<proteinExistence type="predicted"/>
<reference evidence="3 4" key="2">
    <citation type="submission" date="2018-11" db="EMBL/GenBank/DDBJ databases">
        <authorList>
            <consortium name="Pathogen Informatics"/>
        </authorList>
    </citation>
    <scope>NUCLEOTIDE SEQUENCE [LARGE SCALE GENOMIC DNA]</scope>
</reference>
<comment type="caution">
    <text evidence="1">Lacks conserved residue(s) required for the propagation of feature annotation.</text>
</comment>
<dbReference type="InterPro" id="IPR052970">
    <property type="entry name" value="Inner_ear_hair_cell_LOXHD"/>
</dbReference>
<protein>
    <submittedName>
        <fullName evidence="5">PLAT domain-containing protein</fullName>
    </submittedName>
</protein>
<sequence length="102" mass="11766">MLKPEFVSLTQVQEYHVTFFNSAIQGAGTTSDIFLKLYGRDEVDREWWFNNLQRQLRVDGATIQFKLRTQKRLGDLSKIQVGLKAKGSSPDWLLDKVSVNFT</sequence>
<feature type="domain" description="PLAT" evidence="2">
    <location>
        <begin position="13"/>
        <end position="102"/>
    </location>
</feature>
<dbReference type="Proteomes" id="UP000278807">
    <property type="component" value="Unassembled WGS sequence"/>
</dbReference>
<dbReference type="AlphaFoldDB" id="A0A0R3TGV0"/>
<gene>
    <name evidence="3" type="ORF">HNAJ_LOCUS6287</name>
</gene>
<evidence type="ECO:0000313" key="5">
    <source>
        <dbReference type="WBParaSite" id="HNAJ_0000629101-mRNA-1"/>
    </source>
</evidence>
<dbReference type="PROSITE" id="PS50095">
    <property type="entry name" value="PLAT"/>
    <property type="match status" value="1"/>
</dbReference>
<dbReference type="PANTHER" id="PTHR45901">
    <property type="entry name" value="PROTEIN CBG12474"/>
    <property type="match status" value="1"/>
</dbReference>
<dbReference type="WBParaSite" id="HNAJ_0000629101-mRNA-1">
    <property type="protein sequence ID" value="HNAJ_0000629101-mRNA-1"/>
    <property type="gene ID" value="HNAJ_0000629101"/>
</dbReference>
<organism evidence="5">
    <name type="scientific">Rodentolepis nana</name>
    <name type="common">Dwarf tapeworm</name>
    <name type="synonym">Hymenolepis nana</name>
    <dbReference type="NCBI Taxonomy" id="102285"/>
    <lineage>
        <taxon>Eukaryota</taxon>
        <taxon>Metazoa</taxon>
        <taxon>Spiralia</taxon>
        <taxon>Lophotrochozoa</taxon>
        <taxon>Platyhelminthes</taxon>
        <taxon>Cestoda</taxon>
        <taxon>Eucestoda</taxon>
        <taxon>Cyclophyllidea</taxon>
        <taxon>Hymenolepididae</taxon>
        <taxon>Rodentolepis</taxon>
    </lineage>
</organism>
<reference evidence="5" key="1">
    <citation type="submission" date="2017-02" db="UniProtKB">
        <authorList>
            <consortium name="WormBaseParasite"/>
        </authorList>
    </citation>
    <scope>IDENTIFICATION</scope>
</reference>
<keyword evidence="4" id="KW-1185">Reference proteome</keyword>
<evidence type="ECO:0000313" key="3">
    <source>
        <dbReference type="EMBL" id="VDO02147.1"/>
    </source>
</evidence>